<accession>A0A8T0H9R5</accession>
<dbReference type="EMBL" id="CM026428">
    <property type="protein sequence ID" value="KAG0568163.1"/>
    <property type="molecule type" value="Genomic_DNA"/>
</dbReference>
<organism evidence="1 2">
    <name type="scientific">Ceratodon purpureus</name>
    <name type="common">Fire moss</name>
    <name type="synonym">Dicranum purpureum</name>
    <dbReference type="NCBI Taxonomy" id="3225"/>
    <lineage>
        <taxon>Eukaryota</taxon>
        <taxon>Viridiplantae</taxon>
        <taxon>Streptophyta</taxon>
        <taxon>Embryophyta</taxon>
        <taxon>Bryophyta</taxon>
        <taxon>Bryophytina</taxon>
        <taxon>Bryopsida</taxon>
        <taxon>Dicranidae</taxon>
        <taxon>Pseudoditrichales</taxon>
        <taxon>Ditrichaceae</taxon>
        <taxon>Ceratodon</taxon>
    </lineage>
</organism>
<gene>
    <name evidence="1" type="ORF">KC19_7G191500</name>
</gene>
<proteinExistence type="predicted"/>
<protein>
    <submittedName>
        <fullName evidence="1">Uncharacterized protein</fullName>
    </submittedName>
</protein>
<name>A0A8T0H9R5_CERPU</name>
<keyword evidence="2" id="KW-1185">Reference proteome</keyword>
<reference evidence="1" key="1">
    <citation type="submission" date="2020-06" db="EMBL/GenBank/DDBJ databases">
        <title>WGS assembly of Ceratodon purpureus strain R40.</title>
        <authorList>
            <person name="Carey S.B."/>
            <person name="Jenkins J."/>
            <person name="Shu S."/>
            <person name="Lovell J.T."/>
            <person name="Sreedasyam A."/>
            <person name="Maumus F."/>
            <person name="Tiley G.P."/>
            <person name="Fernandez-Pozo N."/>
            <person name="Barry K."/>
            <person name="Chen C."/>
            <person name="Wang M."/>
            <person name="Lipzen A."/>
            <person name="Daum C."/>
            <person name="Saski C.A."/>
            <person name="Payton A.C."/>
            <person name="Mcbreen J.C."/>
            <person name="Conrad R.E."/>
            <person name="Kollar L.M."/>
            <person name="Olsson S."/>
            <person name="Huttunen S."/>
            <person name="Landis J.B."/>
            <person name="Wickett N.J."/>
            <person name="Johnson M.G."/>
            <person name="Rensing S.A."/>
            <person name="Grimwood J."/>
            <person name="Schmutz J."/>
            <person name="Mcdaniel S.F."/>
        </authorList>
    </citation>
    <scope>NUCLEOTIDE SEQUENCE</scope>
    <source>
        <strain evidence="1">R40</strain>
    </source>
</reference>
<evidence type="ECO:0000313" key="1">
    <source>
        <dbReference type="EMBL" id="KAG0568163.1"/>
    </source>
</evidence>
<sequence length="132" mass="14188">MGHGMAVITERTGLVRERASELPIVRQLRAVGRSSIDGWLVGWFVVAQAGSSRPESSGVRSGLLLWPPSASVLALQAAVLPSFLPQGSGSRVYAPARGEAPRARPRSRCPHHQVLNEVLLFEQPPPPPPPTF</sequence>
<evidence type="ECO:0000313" key="2">
    <source>
        <dbReference type="Proteomes" id="UP000822688"/>
    </source>
</evidence>
<dbReference type="AlphaFoldDB" id="A0A8T0H9R5"/>
<comment type="caution">
    <text evidence="1">The sequence shown here is derived from an EMBL/GenBank/DDBJ whole genome shotgun (WGS) entry which is preliminary data.</text>
</comment>
<dbReference type="Proteomes" id="UP000822688">
    <property type="component" value="Chromosome 7"/>
</dbReference>